<comment type="caution">
    <text evidence="2">The sequence shown here is derived from an EMBL/GenBank/DDBJ whole genome shotgun (WGS) entry which is preliminary data.</text>
</comment>
<protein>
    <recommendedName>
        <fullName evidence="4">Glyoxalase domain-containing protein 4</fullName>
    </recommendedName>
</protein>
<proteinExistence type="predicted"/>
<evidence type="ECO:0000256" key="1">
    <source>
        <dbReference type="SAM" id="SignalP"/>
    </source>
</evidence>
<dbReference type="SUPFAM" id="SSF54593">
    <property type="entry name" value="Glyoxalase/Bleomycin resistance protein/Dihydroxybiphenyl dioxygenase"/>
    <property type="match status" value="1"/>
</dbReference>
<gene>
    <name evidence="2" type="ORF">CYCCA115_LOCUS1113</name>
</gene>
<evidence type="ECO:0008006" key="4">
    <source>
        <dbReference type="Google" id="ProtNLM"/>
    </source>
</evidence>
<keyword evidence="1" id="KW-0732">Signal</keyword>
<keyword evidence="3" id="KW-1185">Reference proteome</keyword>
<name>A0AAD2FFY1_9STRA</name>
<dbReference type="Gene3D" id="3.10.180.10">
    <property type="entry name" value="2,3-Dihydroxybiphenyl 1,2-Dioxygenase, domain 1"/>
    <property type="match status" value="1"/>
</dbReference>
<feature type="signal peptide" evidence="1">
    <location>
        <begin position="1"/>
        <end position="22"/>
    </location>
</feature>
<evidence type="ECO:0000313" key="3">
    <source>
        <dbReference type="Proteomes" id="UP001295423"/>
    </source>
</evidence>
<feature type="chain" id="PRO_5041956587" description="Glyoxalase domain-containing protein 4" evidence="1">
    <location>
        <begin position="23"/>
        <end position="240"/>
    </location>
</feature>
<dbReference type="InterPro" id="IPR029068">
    <property type="entry name" value="Glyas_Bleomycin-R_OHBP_Dase"/>
</dbReference>
<accession>A0AAD2FFY1</accession>
<evidence type="ECO:0000313" key="2">
    <source>
        <dbReference type="EMBL" id="CAJ1924932.1"/>
    </source>
</evidence>
<sequence length="240" mass="26457">MTKLLHLLQGLFYLSLLVAINGFGSITTSGRCFGRSPVDLLMTAANSADTSPSLAVIHHTAIKTRNITLAIQFYGLLDFEVTTKFRAGPAKAAWLEQQGPTTSTRGAGGTRLELIEVPSHILNEPEGQKCRAIDLMQRQDLLGMNHFALDVTGNIKSQELESLSEWMENLNEKSLKEFGKTLRIALSPRQQMIGRSVYELAFLYDADGALVELLNKQRDLPQEIDSGWEPLGGANLLETD</sequence>
<organism evidence="2 3">
    <name type="scientific">Cylindrotheca closterium</name>
    <dbReference type="NCBI Taxonomy" id="2856"/>
    <lineage>
        <taxon>Eukaryota</taxon>
        <taxon>Sar</taxon>
        <taxon>Stramenopiles</taxon>
        <taxon>Ochrophyta</taxon>
        <taxon>Bacillariophyta</taxon>
        <taxon>Bacillariophyceae</taxon>
        <taxon>Bacillariophycidae</taxon>
        <taxon>Bacillariales</taxon>
        <taxon>Bacillariaceae</taxon>
        <taxon>Cylindrotheca</taxon>
    </lineage>
</organism>
<reference evidence="2" key="1">
    <citation type="submission" date="2023-08" db="EMBL/GenBank/DDBJ databases">
        <authorList>
            <person name="Audoor S."/>
            <person name="Bilcke G."/>
        </authorList>
    </citation>
    <scope>NUCLEOTIDE SEQUENCE</scope>
</reference>
<dbReference type="AlphaFoldDB" id="A0AAD2FFY1"/>
<dbReference type="Proteomes" id="UP001295423">
    <property type="component" value="Unassembled WGS sequence"/>
</dbReference>
<dbReference type="EMBL" id="CAKOGP040000002">
    <property type="protein sequence ID" value="CAJ1924932.1"/>
    <property type="molecule type" value="Genomic_DNA"/>
</dbReference>